<organism evidence="6 8">
    <name type="scientific">Rotaria sordida</name>
    <dbReference type="NCBI Taxonomy" id="392033"/>
    <lineage>
        <taxon>Eukaryota</taxon>
        <taxon>Metazoa</taxon>
        <taxon>Spiralia</taxon>
        <taxon>Gnathifera</taxon>
        <taxon>Rotifera</taxon>
        <taxon>Eurotatoria</taxon>
        <taxon>Bdelloidea</taxon>
        <taxon>Philodinida</taxon>
        <taxon>Philodinidae</taxon>
        <taxon>Rotaria</taxon>
    </lineage>
</organism>
<dbReference type="InterPro" id="IPR027417">
    <property type="entry name" value="P-loop_NTPase"/>
</dbReference>
<dbReference type="EMBL" id="CAJOBE010002841">
    <property type="protein sequence ID" value="CAF3846776.1"/>
    <property type="molecule type" value="Genomic_DNA"/>
</dbReference>
<keyword evidence="4" id="KW-0479">Metal-binding</keyword>
<feature type="binding site" evidence="3">
    <location>
        <position position="75"/>
    </location>
    <ligand>
        <name>GTP</name>
        <dbReference type="ChEBI" id="CHEBI:37565"/>
    </ligand>
</feature>
<evidence type="ECO:0000256" key="4">
    <source>
        <dbReference type="PIRSR" id="PIRSR606689-2"/>
    </source>
</evidence>
<keyword evidence="5" id="KW-0472">Membrane</keyword>
<evidence type="ECO:0000256" key="5">
    <source>
        <dbReference type="SAM" id="Phobius"/>
    </source>
</evidence>
<dbReference type="SMART" id="SM00177">
    <property type="entry name" value="ARF"/>
    <property type="match status" value="1"/>
</dbReference>
<dbReference type="SMART" id="SM00178">
    <property type="entry name" value="SAR"/>
    <property type="match status" value="1"/>
</dbReference>
<proteinExistence type="predicted"/>
<feature type="binding site" evidence="4">
    <location>
        <position position="29"/>
    </location>
    <ligand>
        <name>Mg(2+)</name>
        <dbReference type="ChEBI" id="CHEBI:18420"/>
    </ligand>
</feature>
<evidence type="ECO:0000256" key="1">
    <source>
        <dbReference type="ARBA" id="ARBA00022741"/>
    </source>
</evidence>
<dbReference type="Proteomes" id="UP000663874">
    <property type="component" value="Unassembled WGS sequence"/>
</dbReference>
<dbReference type="GO" id="GO:0003924">
    <property type="term" value="F:GTPase activity"/>
    <property type="evidence" value="ECO:0007669"/>
    <property type="project" value="InterPro"/>
</dbReference>
<keyword evidence="5" id="KW-0812">Transmembrane</keyword>
<keyword evidence="5" id="KW-1133">Transmembrane helix</keyword>
<dbReference type="Gene3D" id="3.40.50.300">
    <property type="entry name" value="P-loop containing nucleotide triphosphate hydrolases"/>
    <property type="match status" value="1"/>
</dbReference>
<dbReference type="SUPFAM" id="SSF52540">
    <property type="entry name" value="P-loop containing nucleoside triphosphate hydrolases"/>
    <property type="match status" value="1"/>
</dbReference>
<comment type="caution">
    <text evidence="6">The sequence shown here is derived from an EMBL/GenBank/DDBJ whole genome shotgun (WGS) entry which is preliminary data.</text>
</comment>
<reference evidence="6" key="1">
    <citation type="submission" date="2021-02" db="EMBL/GenBank/DDBJ databases">
        <authorList>
            <person name="Nowell W R."/>
        </authorList>
    </citation>
    <scope>NUCLEOTIDE SEQUENCE</scope>
</reference>
<gene>
    <name evidence="7" type="ORF">FNK824_LOCUS17690</name>
    <name evidence="6" type="ORF">SEV965_LOCUS14557</name>
</gene>
<evidence type="ECO:0000313" key="6">
    <source>
        <dbReference type="EMBL" id="CAF1075069.1"/>
    </source>
</evidence>
<dbReference type="InterPro" id="IPR024156">
    <property type="entry name" value="Small_GTPase_ARF"/>
</dbReference>
<accession>A0A814M5Z6</accession>
<dbReference type="PANTHER" id="PTHR11711">
    <property type="entry name" value="ADP RIBOSYLATION FACTOR-RELATED"/>
    <property type="match status" value="1"/>
</dbReference>
<protein>
    <submittedName>
        <fullName evidence="6">Uncharacterized protein</fullName>
    </submittedName>
</protein>
<evidence type="ECO:0000313" key="8">
    <source>
        <dbReference type="Proteomes" id="UP000663889"/>
    </source>
</evidence>
<evidence type="ECO:0000313" key="7">
    <source>
        <dbReference type="EMBL" id="CAF3846776.1"/>
    </source>
</evidence>
<sequence length="263" mass="29802">MGCGCYSHASTEKDILRVAVFGLENSGKTSLVQCLKTSNKISKTFKYISTHGVIAVNVHLNMQTNINLLIFDCGGCKHQRHIWPHLFNNSDLILFTVDSIDLNCLNDAKQALFDLLTDENLINKPLLIVFTKSDKRKNRNINQLEQALDLFMIQDRSIHTVLFSSITLDGFTLISTWFAYFSYCKLHGKEMKLSINRHSSSIKYQLPKSLNLATSSTMSSTKVNLSNNKKSNLLTTKNHNKTRISSLSLERKSNKSIKKIIKK</sequence>
<dbReference type="Pfam" id="PF00025">
    <property type="entry name" value="Arf"/>
    <property type="match status" value="1"/>
</dbReference>
<keyword evidence="2 3" id="KW-0342">GTP-binding</keyword>
<name>A0A814M5Z6_9BILA</name>
<feature type="binding site" evidence="4">
    <location>
        <position position="50"/>
    </location>
    <ligand>
        <name>Mg(2+)</name>
        <dbReference type="ChEBI" id="CHEBI:18420"/>
    </ligand>
</feature>
<dbReference type="GO" id="GO:0005525">
    <property type="term" value="F:GTP binding"/>
    <property type="evidence" value="ECO:0007669"/>
    <property type="project" value="UniProtKB-KW"/>
</dbReference>
<dbReference type="Proteomes" id="UP000663889">
    <property type="component" value="Unassembled WGS sequence"/>
</dbReference>
<keyword evidence="1 3" id="KW-0547">Nucleotide-binding</keyword>
<dbReference type="AlphaFoldDB" id="A0A814M5Z6"/>
<dbReference type="InterPro" id="IPR006689">
    <property type="entry name" value="Small_GTPase_ARF/SAR"/>
</dbReference>
<dbReference type="PROSITE" id="PS51417">
    <property type="entry name" value="ARF"/>
    <property type="match status" value="1"/>
</dbReference>
<keyword evidence="4" id="KW-0460">Magnesium</keyword>
<evidence type="ECO:0000256" key="3">
    <source>
        <dbReference type="PIRSR" id="PIRSR606689-1"/>
    </source>
</evidence>
<feature type="binding site" evidence="3">
    <location>
        <begin position="22"/>
        <end position="29"/>
    </location>
    <ligand>
        <name>GTP</name>
        <dbReference type="ChEBI" id="CHEBI:37565"/>
    </ligand>
</feature>
<evidence type="ECO:0000256" key="2">
    <source>
        <dbReference type="ARBA" id="ARBA00023134"/>
    </source>
</evidence>
<dbReference type="EMBL" id="CAJNOU010000730">
    <property type="protein sequence ID" value="CAF1075069.1"/>
    <property type="molecule type" value="Genomic_DNA"/>
</dbReference>
<feature type="transmembrane region" description="Helical" evidence="5">
    <location>
        <begin position="161"/>
        <end position="183"/>
    </location>
</feature>
<dbReference type="GO" id="GO:0046872">
    <property type="term" value="F:metal ion binding"/>
    <property type="evidence" value="ECO:0007669"/>
    <property type="project" value="UniProtKB-KW"/>
</dbReference>